<dbReference type="EMBL" id="BSXN01003948">
    <property type="protein sequence ID" value="GME80268.1"/>
    <property type="molecule type" value="Genomic_DNA"/>
</dbReference>
<proteinExistence type="predicted"/>
<gene>
    <name evidence="1" type="ORF">Cboi02_000635600</name>
</gene>
<accession>A0A9W6T8X7</accession>
<organism evidence="1 2">
    <name type="scientific">Candida boidinii</name>
    <name type="common">Yeast</name>
    <dbReference type="NCBI Taxonomy" id="5477"/>
    <lineage>
        <taxon>Eukaryota</taxon>
        <taxon>Fungi</taxon>
        <taxon>Dikarya</taxon>
        <taxon>Ascomycota</taxon>
        <taxon>Saccharomycotina</taxon>
        <taxon>Pichiomycetes</taxon>
        <taxon>Pichiales</taxon>
        <taxon>Pichiaceae</taxon>
        <taxon>Ogataea</taxon>
        <taxon>Ogataea/Candida clade</taxon>
    </lineage>
</organism>
<protein>
    <submittedName>
        <fullName evidence="1">Unnamed protein product</fullName>
    </submittedName>
</protein>
<evidence type="ECO:0000313" key="2">
    <source>
        <dbReference type="Proteomes" id="UP001165120"/>
    </source>
</evidence>
<keyword evidence="2" id="KW-1185">Reference proteome</keyword>
<dbReference type="InterPro" id="IPR029063">
    <property type="entry name" value="SAM-dependent_MTases_sf"/>
</dbReference>
<dbReference type="Gene3D" id="3.40.50.150">
    <property type="entry name" value="Vaccinia Virus protein VP39"/>
    <property type="match status" value="1"/>
</dbReference>
<evidence type="ECO:0000313" key="1">
    <source>
        <dbReference type="EMBL" id="GME80268.1"/>
    </source>
</evidence>
<dbReference type="Proteomes" id="UP001165120">
    <property type="component" value="Unassembled WGS sequence"/>
</dbReference>
<comment type="caution">
    <text evidence="1">The sequence shown here is derived from an EMBL/GenBank/DDBJ whole genome shotgun (WGS) entry which is preliminary data.</text>
</comment>
<sequence length="281" mass="32525">MSFKFGFNDDSDIELEDTIEESSSTTTNNNNHNNNKYDLSILNSSNNQFKLNSKLESLEDIVDSMRGERLTYECINNDDEINNLLEINNFKLYKRELFDIKQQLMTEDNDLVSGKQDSAGQDDDEFKILIGDIEEDLRKGVYEGGLKSWECSNDLIKYLQHYDQDQDIGKFNTIIDLGCGTSIPSIFIFIKLIKLNMIKDKTIILSDYNYNVLRLTTIPNLLINYYLNCLSTQELIILQKKFSDHTGNIRDFEIDLTDNLIDNFLQFLSVNNIKIKLISVI</sequence>
<dbReference type="AlphaFoldDB" id="A0A9W6T8X7"/>
<name>A0A9W6T8X7_CANBO</name>
<reference evidence="1" key="1">
    <citation type="submission" date="2023-04" db="EMBL/GenBank/DDBJ databases">
        <title>Candida boidinii NBRC 10035.</title>
        <authorList>
            <person name="Ichikawa N."/>
            <person name="Sato H."/>
            <person name="Tonouchi N."/>
        </authorList>
    </citation>
    <scope>NUCLEOTIDE SEQUENCE</scope>
    <source>
        <strain evidence="1">NBRC 10035</strain>
    </source>
</reference>